<dbReference type="Pfam" id="PF00874">
    <property type="entry name" value="PRD"/>
    <property type="match status" value="1"/>
</dbReference>
<dbReference type="SUPFAM" id="SSF63520">
    <property type="entry name" value="PTS-regulatory domain, PRD"/>
    <property type="match status" value="2"/>
</dbReference>
<dbReference type="GO" id="GO:0009401">
    <property type="term" value="P:phosphoenolpyruvate-dependent sugar phosphotransferase system"/>
    <property type="evidence" value="ECO:0007669"/>
    <property type="project" value="InterPro"/>
</dbReference>
<dbReference type="SUPFAM" id="SSF52794">
    <property type="entry name" value="PTS system IIB component-like"/>
    <property type="match status" value="1"/>
</dbReference>
<evidence type="ECO:0000256" key="3">
    <source>
        <dbReference type="ARBA" id="ARBA00023015"/>
    </source>
</evidence>
<feature type="domain" description="PRD" evidence="8">
    <location>
        <begin position="186"/>
        <end position="294"/>
    </location>
</feature>
<keyword evidence="4" id="KW-0010">Activator</keyword>
<dbReference type="Gene3D" id="1.10.10.10">
    <property type="entry name" value="Winged helix-like DNA-binding domain superfamily/Winged helix DNA-binding domain"/>
    <property type="match status" value="2"/>
</dbReference>
<feature type="domain" description="PTS EIIA type-2" evidence="6">
    <location>
        <begin position="516"/>
        <end position="657"/>
    </location>
</feature>
<gene>
    <name evidence="9" type="primary">licR_1</name>
    <name evidence="9" type="ORF">IBLFYP30_00268</name>
</gene>
<keyword evidence="5" id="KW-0804">Transcription</keyword>
<evidence type="ECO:0000259" key="8">
    <source>
        <dbReference type="PROSITE" id="PS51372"/>
    </source>
</evidence>
<dbReference type="Pfam" id="PF08279">
    <property type="entry name" value="HTH_11"/>
    <property type="match status" value="1"/>
</dbReference>
<dbReference type="InterPro" id="IPR002178">
    <property type="entry name" value="PTS_EIIA_type-2_dom"/>
</dbReference>
<name>A0A6N3EKX7_9FIRM</name>
<dbReference type="CDD" id="cd05568">
    <property type="entry name" value="PTS_IIB_bgl_like"/>
    <property type="match status" value="1"/>
</dbReference>
<evidence type="ECO:0000313" key="9">
    <source>
        <dbReference type="EMBL" id="VYU39401.1"/>
    </source>
</evidence>
<dbReference type="SUPFAM" id="SSF46785">
    <property type="entry name" value="Winged helix' DNA-binding domain"/>
    <property type="match status" value="1"/>
</dbReference>
<organism evidence="9">
    <name type="scientific">Intestinibacter bartlettii</name>
    <dbReference type="NCBI Taxonomy" id="261299"/>
    <lineage>
        <taxon>Bacteria</taxon>
        <taxon>Bacillati</taxon>
        <taxon>Bacillota</taxon>
        <taxon>Clostridia</taxon>
        <taxon>Peptostreptococcales</taxon>
        <taxon>Peptostreptococcaceae</taxon>
        <taxon>Intestinibacter</taxon>
    </lineage>
</organism>
<dbReference type="PANTHER" id="PTHR30185">
    <property type="entry name" value="CRYPTIC BETA-GLUCOSIDE BGL OPERON ANTITERMINATOR"/>
    <property type="match status" value="1"/>
</dbReference>
<keyword evidence="1" id="KW-0808">Transferase</keyword>
<reference evidence="9" key="1">
    <citation type="submission" date="2019-11" db="EMBL/GenBank/DDBJ databases">
        <authorList>
            <person name="Feng L."/>
        </authorList>
    </citation>
    <scope>NUCLEOTIDE SEQUENCE</scope>
    <source>
        <strain evidence="9">IbartlettiiLFYP30</strain>
    </source>
</reference>
<dbReference type="InterPro" id="IPR013196">
    <property type="entry name" value="HTH_11"/>
</dbReference>
<evidence type="ECO:0000259" key="7">
    <source>
        <dbReference type="PROSITE" id="PS51099"/>
    </source>
</evidence>
<accession>A0A6N3EKX7</accession>
<dbReference type="InterPro" id="IPR011608">
    <property type="entry name" value="PRD"/>
</dbReference>
<dbReference type="SUPFAM" id="SSF55804">
    <property type="entry name" value="Phoshotransferase/anion transport protein"/>
    <property type="match status" value="1"/>
</dbReference>
<dbReference type="InterPro" id="IPR036095">
    <property type="entry name" value="PTS_EIIB-like_sf"/>
</dbReference>
<dbReference type="PROSITE" id="PS51099">
    <property type="entry name" value="PTS_EIIB_TYPE_2"/>
    <property type="match status" value="1"/>
</dbReference>
<evidence type="ECO:0000256" key="2">
    <source>
        <dbReference type="ARBA" id="ARBA00022737"/>
    </source>
</evidence>
<dbReference type="RefSeq" id="WP_421800681.1">
    <property type="nucleotide sequence ID" value="NZ_CACRUE010000034.1"/>
</dbReference>
<dbReference type="AlphaFoldDB" id="A0A6N3EKX7"/>
<sequence>MNNSLKLPSIDYKEFKILTLCKNKEFANINHMAEELKVTTRSVRTYIKQLNENLGEDIAQIIYVKGYGYKLEIKNKEAFELLFEENKKISFDFNVKDERILYLLDFFTEFNDVITIDQLAEQISVGRTTIVNDIKSTREILNEYNLDLIKKQNFGMWLKGNEFDKRLLLINYIYKDSKNDLKNSKYVNGVDARLLKQLKTKILRLFKEDNFYATNQIFEETIKYILVQIVRIKNGNEIVEYDKRFDLLGSYDEYNLSQKIKVIVEENFDITLNEYETLYLTLPLVSGNAAPISKFMSNKHQLRENISDLMEKIFKEIYIRMGIIISDQTLRDNLGYHLEFTLNRLLFNIKLKNLLLEDMKENYVLPYNLAKISADVIENVYNLVMPEDEIGYIAIHFGSYLEKNIISNTLQKVAIVCSTGLGATNLITIRIRKIIGENVEIDTFSIFDIDKVNLSQYDLVFTTSDIDINSNSVLKIDTILDESKLRNKIEKMIYLNNSNLSKNLNNVKLADNLIVGAFLHEKYFSVLNNKTISAALKNMIDKMMQDGVVGEKFKKDILEREKSHPTIFKSGLLLPHSVNDKSNELCVSIGVLQKPIQYQGIEIKIIMLIAFSGDDQNSDLLVKVYEEALSIGQNEKYINQLSKCRDFYDLTRTLLKISIK</sequence>
<dbReference type="InterPro" id="IPR036634">
    <property type="entry name" value="PRD_sf"/>
</dbReference>
<evidence type="ECO:0000259" key="6">
    <source>
        <dbReference type="PROSITE" id="PS51094"/>
    </source>
</evidence>
<dbReference type="Gene3D" id="1.10.1790.10">
    <property type="entry name" value="PRD domain"/>
    <property type="match status" value="1"/>
</dbReference>
<dbReference type="InterPro" id="IPR036390">
    <property type="entry name" value="WH_DNA-bd_sf"/>
</dbReference>
<dbReference type="GO" id="GO:0008982">
    <property type="term" value="F:protein-N(PI)-phosphohistidine-sugar phosphotransferase activity"/>
    <property type="evidence" value="ECO:0007669"/>
    <property type="project" value="InterPro"/>
</dbReference>
<dbReference type="Gene3D" id="3.40.930.10">
    <property type="entry name" value="Mannitol-specific EII, Chain A"/>
    <property type="match status" value="1"/>
</dbReference>
<proteinExistence type="predicted"/>
<dbReference type="Gene3D" id="3.40.50.2300">
    <property type="match status" value="1"/>
</dbReference>
<dbReference type="InterPro" id="IPR036388">
    <property type="entry name" value="WH-like_DNA-bd_sf"/>
</dbReference>
<dbReference type="PROSITE" id="PS51094">
    <property type="entry name" value="PTS_EIIA_TYPE_2"/>
    <property type="match status" value="1"/>
</dbReference>
<dbReference type="PROSITE" id="PS51372">
    <property type="entry name" value="PRD_2"/>
    <property type="match status" value="2"/>
</dbReference>
<dbReference type="InterPro" id="IPR013011">
    <property type="entry name" value="PTS_EIIB_2"/>
</dbReference>
<dbReference type="Pfam" id="PF00359">
    <property type="entry name" value="PTS_EIIA_2"/>
    <property type="match status" value="1"/>
</dbReference>
<keyword evidence="2" id="KW-0677">Repeat</keyword>
<dbReference type="EMBL" id="CACRUE010000034">
    <property type="protein sequence ID" value="VYU39401.1"/>
    <property type="molecule type" value="Genomic_DNA"/>
</dbReference>
<dbReference type="InterPro" id="IPR007737">
    <property type="entry name" value="Mga_HTH"/>
</dbReference>
<keyword evidence="3" id="KW-0805">Transcription regulation</keyword>
<evidence type="ECO:0000256" key="5">
    <source>
        <dbReference type="ARBA" id="ARBA00023163"/>
    </source>
</evidence>
<dbReference type="InterPro" id="IPR050661">
    <property type="entry name" value="BglG_antiterminators"/>
</dbReference>
<protein>
    <submittedName>
        <fullName evidence="9">Putative licABCH operon regulator</fullName>
    </submittedName>
</protein>
<feature type="domain" description="PTS EIIB type-2" evidence="7">
    <location>
        <begin position="411"/>
        <end position="497"/>
    </location>
</feature>
<dbReference type="PANTHER" id="PTHR30185:SF18">
    <property type="entry name" value="TRANSCRIPTIONAL REGULATOR MTLR"/>
    <property type="match status" value="1"/>
</dbReference>
<dbReference type="GO" id="GO:0006355">
    <property type="term" value="P:regulation of DNA-templated transcription"/>
    <property type="evidence" value="ECO:0007669"/>
    <property type="project" value="InterPro"/>
</dbReference>
<evidence type="ECO:0000256" key="1">
    <source>
        <dbReference type="ARBA" id="ARBA00022679"/>
    </source>
</evidence>
<evidence type="ECO:0000256" key="4">
    <source>
        <dbReference type="ARBA" id="ARBA00023159"/>
    </source>
</evidence>
<feature type="domain" description="PRD" evidence="8">
    <location>
        <begin position="301"/>
        <end position="407"/>
    </location>
</feature>
<dbReference type="Pfam" id="PF05043">
    <property type="entry name" value="Mga"/>
    <property type="match status" value="1"/>
</dbReference>
<dbReference type="InterPro" id="IPR016152">
    <property type="entry name" value="PTrfase/Anion_transptr"/>
</dbReference>